<dbReference type="AlphaFoldDB" id="A0ABD3U7M8"/>
<feature type="compositionally biased region" description="Basic residues" evidence="3">
    <location>
        <begin position="94"/>
        <end position="105"/>
    </location>
</feature>
<feature type="region of interest" description="Disordered" evidence="3">
    <location>
        <begin position="1"/>
        <end position="198"/>
    </location>
</feature>
<dbReference type="Gene3D" id="6.10.250.1770">
    <property type="match status" value="1"/>
</dbReference>
<dbReference type="Proteomes" id="UP001634393">
    <property type="component" value="Unassembled WGS sequence"/>
</dbReference>
<feature type="domain" description="Ribosomal RNA-processing protein 7 C-terminal" evidence="4">
    <location>
        <begin position="212"/>
        <end position="335"/>
    </location>
</feature>
<protein>
    <recommendedName>
        <fullName evidence="4">Ribosomal RNA-processing protein 7 C-terminal domain-containing protein</fullName>
    </recommendedName>
</protein>
<evidence type="ECO:0000256" key="2">
    <source>
        <dbReference type="SAM" id="Coils"/>
    </source>
</evidence>
<dbReference type="CDD" id="cd12951">
    <property type="entry name" value="RRP7_Rrp7A"/>
    <property type="match status" value="1"/>
</dbReference>
<comment type="similarity">
    <text evidence="1">Belongs to the RRP7 family.</text>
</comment>
<feature type="compositionally biased region" description="Basic and acidic residues" evidence="3">
    <location>
        <begin position="166"/>
        <end position="183"/>
    </location>
</feature>
<feature type="compositionally biased region" description="Basic and acidic residues" evidence="3">
    <location>
        <begin position="139"/>
        <end position="149"/>
    </location>
</feature>
<evidence type="ECO:0000256" key="1">
    <source>
        <dbReference type="ARBA" id="ARBA00006110"/>
    </source>
</evidence>
<dbReference type="InterPro" id="IPR024326">
    <property type="entry name" value="RRP7_C"/>
</dbReference>
<keyword evidence="6" id="KW-1185">Reference proteome</keyword>
<feature type="compositionally biased region" description="Acidic residues" evidence="3">
    <location>
        <begin position="110"/>
        <end position="125"/>
    </location>
</feature>
<accession>A0ABD3U7M8</accession>
<proteinExistence type="inferred from homology"/>
<sequence length="335" mass="38828">MGGENSLKREKTRKKKREQNSELTTSERDETRGAREGNKRSEKLRSKKRKNGKISTIEINEALVPQSKEVQDRMSDKYIAGNKQGEVILEKALEKKKRKGVKRVRNINESIEEEDVSEPQNDEEIAWATESEPRVVASSERRNEAETRSSRSGKSKKSAKRKKKSRSLENELVHDNVLEKREETAEDEVYQMSSGDEDYSKGMQKWITQYHQSRPGLKVLQERIDDFIMAHEAQEEQKRKEREAQAAEGGWTVVVQHKGRKKTTDAESGIAVGSVAQAAVLDKMAKKKNKDVGLDFYRFQKREAHRSEIMMLQSKFEQDKKRIQQMRAARKFRPY</sequence>
<feature type="compositionally biased region" description="Basic residues" evidence="3">
    <location>
        <begin position="151"/>
        <end position="165"/>
    </location>
</feature>
<evidence type="ECO:0000313" key="5">
    <source>
        <dbReference type="EMBL" id="KAL3844553.1"/>
    </source>
</evidence>
<dbReference type="EMBL" id="JBJXBP010000002">
    <property type="protein sequence ID" value="KAL3844553.1"/>
    <property type="molecule type" value="Genomic_DNA"/>
</dbReference>
<comment type="caution">
    <text evidence="5">The sequence shown here is derived from an EMBL/GenBank/DDBJ whole genome shotgun (WGS) entry which is preliminary data.</text>
</comment>
<gene>
    <name evidence="5" type="ORF">ACJIZ3_001956</name>
</gene>
<dbReference type="Pfam" id="PF12923">
    <property type="entry name" value="RRP7"/>
    <property type="match status" value="1"/>
</dbReference>
<name>A0ABD3U7M8_9LAMI</name>
<evidence type="ECO:0000256" key="3">
    <source>
        <dbReference type="SAM" id="MobiDB-lite"/>
    </source>
</evidence>
<keyword evidence="2" id="KW-0175">Coiled coil</keyword>
<dbReference type="InterPro" id="IPR040446">
    <property type="entry name" value="RRP7"/>
</dbReference>
<dbReference type="PANTHER" id="PTHR13191:SF0">
    <property type="entry name" value="RIBOSOMAL RNA-PROCESSING PROTEIN 7 HOMOLOG A-RELATED"/>
    <property type="match status" value="1"/>
</dbReference>
<feature type="compositionally biased region" description="Basic and acidic residues" evidence="3">
    <location>
        <begin position="25"/>
        <end position="44"/>
    </location>
</feature>
<evidence type="ECO:0000259" key="4">
    <source>
        <dbReference type="Pfam" id="PF12923"/>
    </source>
</evidence>
<feature type="coiled-coil region" evidence="2">
    <location>
        <begin position="217"/>
        <end position="250"/>
    </location>
</feature>
<organism evidence="5 6">
    <name type="scientific">Penstemon smallii</name>
    <dbReference type="NCBI Taxonomy" id="265156"/>
    <lineage>
        <taxon>Eukaryota</taxon>
        <taxon>Viridiplantae</taxon>
        <taxon>Streptophyta</taxon>
        <taxon>Embryophyta</taxon>
        <taxon>Tracheophyta</taxon>
        <taxon>Spermatophyta</taxon>
        <taxon>Magnoliopsida</taxon>
        <taxon>eudicotyledons</taxon>
        <taxon>Gunneridae</taxon>
        <taxon>Pentapetalae</taxon>
        <taxon>asterids</taxon>
        <taxon>lamiids</taxon>
        <taxon>Lamiales</taxon>
        <taxon>Plantaginaceae</taxon>
        <taxon>Cheloneae</taxon>
        <taxon>Penstemon</taxon>
    </lineage>
</organism>
<dbReference type="PANTHER" id="PTHR13191">
    <property type="entry name" value="RIBOSOMAL RNA PROCESSING PROTEIN 7-RELATED"/>
    <property type="match status" value="1"/>
</dbReference>
<reference evidence="5 6" key="1">
    <citation type="submission" date="2024-12" db="EMBL/GenBank/DDBJ databases">
        <title>The unique morphological basis and parallel evolutionary history of personate flowers in Penstemon.</title>
        <authorList>
            <person name="Depatie T.H."/>
            <person name="Wessinger C.A."/>
        </authorList>
    </citation>
    <scope>NUCLEOTIDE SEQUENCE [LARGE SCALE GENOMIC DNA]</scope>
    <source>
        <strain evidence="5">WTNN_2</strain>
        <tissue evidence="5">Leaf</tissue>
    </source>
</reference>
<evidence type="ECO:0000313" key="6">
    <source>
        <dbReference type="Proteomes" id="UP001634393"/>
    </source>
</evidence>